<gene>
    <name evidence="1" type="ORF">OLEA9_A067266</name>
</gene>
<proteinExistence type="predicted"/>
<comment type="caution">
    <text evidence="1">The sequence shown here is derived from an EMBL/GenBank/DDBJ whole genome shotgun (WGS) entry which is preliminary data.</text>
</comment>
<evidence type="ECO:0000313" key="1">
    <source>
        <dbReference type="EMBL" id="CAA2968951.1"/>
    </source>
</evidence>
<name>A0A8S0QLM2_OLEEU</name>
<keyword evidence="2" id="KW-1185">Reference proteome</keyword>
<dbReference type="EMBL" id="CACTIH010001927">
    <property type="protein sequence ID" value="CAA2968951.1"/>
    <property type="molecule type" value="Genomic_DNA"/>
</dbReference>
<dbReference type="AlphaFoldDB" id="A0A8S0QLM2"/>
<evidence type="ECO:0000313" key="2">
    <source>
        <dbReference type="Proteomes" id="UP000594638"/>
    </source>
</evidence>
<dbReference type="Proteomes" id="UP000594638">
    <property type="component" value="Unassembled WGS sequence"/>
</dbReference>
<organism evidence="1 2">
    <name type="scientific">Olea europaea subsp. europaea</name>
    <dbReference type="NCBI Taxonomy" id="158383"/>
    <lineage>
        <taxon>Eukaryota</taxon>
        <taxon>Viridiplantae</taxon>
        <taxon>Streptophyta</taxon>
        <taxon>Embryophyta</taxon>
        <taxon>Tracheophyta</taxon>
        <taxon>Spermatophyta</taxon>
        <taxon>Magnoliopsida</taxon>
        <taxon>eudicotyledons</taxon>
        <taxon>Gunneridae</taxon>
        <taxon>Pentapetalae</taxon>
        <taxon>asterids</taxon>
        <taxon>lamiids</taxon>
        <taxon>Lamiales</taxon>
        <taxon>Oleaceae</taxon>
        <taxon>Oleeae</taxon>
        <taxon>Olea</taxon>
    </lineage>
</organism>
<protein>
    <submittedName>
        <fullName evidence="1">Uncharacterized protein</fullName>
    </submittedName>
</protein>
<dbReference type="Gramene" id="OE9A067266T1">
    <property type="protein sequence ID" value="OE9A067266C1"/>
    <property type="gene ID" value="OE9A067266"/>
</dbReference>
<sequence>MGFIHVSIIAKWDTDRASVGEGVDIGLTSSEQLGYFSVIAYKTEYIVVADLSFNIVQETSVVKVAMPLWADFAHVVEAVIRFKDERRCFGEASLSYGSRNKASMEEVMPMRDEHVVLSGSHIKVSKRRGDAFGEASLS</sequence>
<reference evidence="1 2" key="1">
    <citation type="submission" date="2019-12" db="EMBL/GenBank/DDBJ databases">
        <authorList>
            <person name="Alioto T."/>
            <person name="Alioto T."/>
            <person name="Gomez Garrido J."/>
        </authorList>
    </citation>
    <scope>NUCLEOTIDE SEQUENCE [LARGE SCALE GENOMIC DNA]</scope>
</reference>
<accession>A0A8S0QLM2</accession>